<reference evidence="3 4" key="1">
    <citation type="submission" date="2024-02" db="EMBL/GenBank/DDBJ databases">
        <title>A draft genome for the cacao thread blight pathogen Marasmius crinis-equi.</title>
        <authorList>
            <person name="Cohen S.P."/>
            <person name="Baruah I.K."/>
            <person name="Amoako-Attah I."/>
            <person name="Bukari Y."/>
            <person name="Meinhardt L.W."/>
            <person name="Bailey B.A."/>
        </authorList>
    </citation>
    <scope>NUCLEOTIDE SEQUENCE [LARGE SCALE GENOMIC DNA]</scope>
    <source>
        <strain evidence="3 4">GH-76</strain>
    </source>
</reference>
<evidence type="ECO:0000256" key="1">
    <source>
        <dbReference type="ARBA" id="ARBA00007946"/>
    </source>
</evidence>
<dbReference type="Pfam" id="PF06330">
    <property type="entry name" value="TRI5"/>
    <property type="match status" value="1"/>
</dbReference>
<keyword evidence="2" id="KW-0456">Lyase</keyword>
<dbReference type="InterPro" id="IPR008949">
    <property type="entry name" value="Isoprenoid_synthase_dom_sf"/>
</dbReference>
<comment type="similarity">
    <text evidence="1">Belongs to the trichodiene synthase family.</text>
</comment>
<dbReference type="SUPFAM" id="SSF48576">
    <property type="entry name" value="Terpenoid synthases"/>
    <property type="match status" value="1"/>
</dbReference>
<dbReference type="Proteomes" id="UP001465976">
    <property type="component" value="Unassembled WGS sequence"/>
</dbReference>
<protein>
    <recommendedName>
        <fullName evidence="5">Terpenoid synthase</fullName>
    </recommendedName>
</protein>
<evidence type="ECO:0000313" key="3">
    <source>
        <dbReference type="EMBL" id="KAL0564463.1"/>
    </source>
</evidence>
<name>A0ABR3ENK0_9AGAR</name>
<keyword evidence="4" id="KW-1185">Reference proteome</keyword>
<dbReference type="EMBL" id="JBAHYK010002767">
    <property type="protein sequence ID" value="KAL0564463.1"/>
    <property type="molecule type" value="Genomic_DNA"/>
</dbReference>
<dbReference type="Gene3D" id="1.10.600.10">
    <property type="entry name" value="Farnesyl Diphosphate Synthase"/>
    <property type="match status" value="2"/>
</dbReference>
<evidence type="ECO:0000256" key="2">
    <source>
        <dbReference type="ARBA" id="ARBA00023239"/>
    </source>
</evidence>
<sequence>MAQTYHTQDKDMSKSSSTADLPLIKCIANNLLERCAIPFNIHPFDRELYDACKKFMASEFLLPSSVYPGFEQYLSVGITIASTSYSHLPYRTRVYVAAYTGCVTMLDDVFRTDPQCMEGFNQRFIKGLPQGHPILEVFAKILLETSKYYGRIQSDLIITSTLDFVTCLSIDLEIPRIPDVSEFLSFAAYCRTLSGLAVGYAMFVFTEDIPFATYVPCVAHMRTYINCMKYESLAITAVARSTDNDICSDVLSFYKEELNAEEDTFASMLAKGTSVTRYDAVQRLADDVAEADERILKALSGYQPAMNSWKSFREGYVYFHTSCPRYKLDEVFGENYV</sequence>
<proteinExistence type="inferred from homology"/>
<dbReference type="InterPro" id="IPR024652">
    <property type="entry name" value="Trichodiene_synth"/>
</dbReference>
<evidence type="ECO:0008006" key="5">
    <source>
        <dbReference type="Google" id="ProtNLM"/>
    </source>
</evidence>
<comment type="caution">
    <text evidence="3">The sequence shown here is derived from an EMBL/GenBank/DDBJ whole genome shotgun (WGS) entry which is preliminary data.</text>
</comment>
<accession>A0ABR3ENK0</accession>
<evidence type="ECO:0000313" key="4">
    <source>
        <dbReference type="Proteomes" id="UP001465976"/>
    </source>
</evidence>
<gene>
    <name evidence="3" type="ORF">V5O48_017584</name>
</gene>
<organism evidence="3 4">
    <name type="scientific">Marasmius crinis-equi</name>
    <dbReference type="NCBI Taxonomy" id="585013"/>
    <lineage>
        <taxon>Eukaryota</taxon>
        <taxon>Fungi</taxon>
        <taxon>Dikarya</taxon>
        <taxon>Basidiomycota</taxon>
        <taxon>Agaricomycotina</taxon>
        <taxon>Agaricomycetes</taxon>
        <taxon>Agaricomycetidae</taxon>
        <taxon>Agaricales</taxon>
        <taxon>Marasmiineae</taxon>
        <taxon>Marasmiaceae</taxon>
        <taxon>Marasmius</taxon>
    </lineage>
</organism>